<evidence type="ECO:0000256" key="1">
    <source>
        <dbReference type="SAM" id="Phobius"/>
    </source>
</evidence>
<organism evidence="2 3">
    <name type="scientific">Thalassobacillus cyri</name>
    <dbReference type="NCBI Taxonomy" id="571932"/>
    <lineage>
        <taxon>Bacteria</taxon>
        <taxon>Bacillati</taxon>
        <taxon>Bacillota</taxon>
        <taxon>Bacilli</taxon>
        <taxon>Bacillales</taxon>
        <taxon>Bacillaceae</taxon>
        <taxon>Thalassobacillus</taxon>
    </lineage>
</organism>
<dbReference type="AlphaFoldDB" id="A0A1H4GBQ4"/>
<evidence type="ECO:0000313" key="3">
    <source>
        <dbReference type="Proteomes" id="UP000198584"/>
    </source>
</evidence>
<proteinExistence type="predicted"/>
<accession>A0A1H4GBQ4</accession>
<dbReference type="STRING" id="571932.SAMN05421743_11518"/>
<feature type="transmembrane region" description="Helical" evidence="1">
    <location>
        <begin position="10"/>
        <end position="27"/>
    </location>
</feature>
<keyword evidence="3" id="KW-1185">Reference proteome</keyword>
<evidence type="ECO:0000313" key="2">
    <source>
        <dbReference type="EMBL" id="SEB07045.1"/>
    </source>
</evidence>
<keyword evidence="1" id="KW-0812">Transmembrane</keyword>
<keyword evidence="1" id="KW-1133">Transmembrane helix</keyword>
<dbReference type="EMBL" id="FNQR01000015">
    <property type="protein sequence ID" value="SEB07045.1"/>
    <property type="molecule type" value="Genomic_DNA"/>
</dbReference>
<protein>
    <submittedName>
        <fullName evidence="2">Uncharacterized protein</fullName>
    </submittedName>
</protein>
<name>A0A1H4GBQ4_9BACI</name>
<dbReference type="Proteomes" id="UP000198584">
    <property type="component" value="Unassembled WGS sequence"/>
</dbReference>
<gene>
    <name evidence="2" type="ORF">SAMN05421743_11518</name>
</gene>
<keyword evidence="1" id="KW-0472">Membrane</keyword>
<reference evidence="2 3" key="1">
    <citation type="submission" date="2016-10" db="EMBL/GenBank/DDBJ databases">
        <authorList>
            <person name="de Groot N.N."/>
        </authorList>
    </citation>
    <scope>NUCLEOTIDE SEQUENCE [LARGE SCALE GENOMIC DNA]</scope>
    <source>
        <strain evidence="2 3">CCM7597</strain>
    </source>
</reference>
<sequence length="150" mass="16973">MKEGDAVRNLWSYSSLFLLFLVLFFYFTSTNEHLHSSGHPAVEIPKGVEVPEVQISVDKLSDDSWLLQVDKEYFTFTPEQAGSSVIDFQKGHGHVYINGVKINRLYGDYFNLELPKGKNAIKVALVLNNHQRLLHQGNEVSDQVEVHVSG</sequence>